<reference evidence="2 3" key="1">
    <citation type="submission" date="2015-09" db="EMBL/GenBank/DDBJ databases">
        <title>A metagenomics-based metabolic model of nitrate-dependent anaerobic oxidation of methane by Methanoperedens-like archaea.</title>
        <authorList>
            <person name="Arshad A."/>
            <person name="Speth D.R."/>
            <person name="De Graaf R.M."/>
            <person name="Op Den Camp H.J."/>
            <person name="Jetten M.S."/>
            <person name="Welte C.U."/>
        </authorList>
    </citation>
    <scope>NUCLEOTIDE SEQUENCE [LARGE SCALE GENOMIC DNA]</scope>
</reference>
<evidence type="ECO:0000256" key="1">
    <source>
        <dbReference type="SAM" id="MobiDB-lite"/>
    </source>
</evidence>
<feature type="region of interest" description="Disordered" evidence="1">
    <location>
        <begin position="42"/>
        <end position="63"/>
    </location>
</feature>
<protein>
    <recommendedName>
        <fullName evidence="4">Ribbon-helix-helix protein, copG family</fullName>
    </recommendedName>
</protein>
<proteinExistence type="predicted"/>
<evidence type="ECO:0008006" key="4">
    <source>
        <dbReference type="Google" id="ProtNLM"/>
    </source>
</evidence>
<dbReference type="Proteomes" id="UP000050360">
    <property type="component" value="Unassembled WGS sequence"/>
</dbReference>
<dbReference type="AlphaFoldDB" id="A0A0P7ZHZ1"/>
<evidence type="ECO:0000313" key="2">
    <source>
        <dbReference type="EMBL" id="KPQ43380.1"/>
    </source>
</evidence>
<sequence>MNKQIIFTENQIKEAKRVAKSLGLSFSAFVRLSMSEKINRMMQTENTHQSYDQNAPRATQTPR</sequence>
<comment type="caution">
    <text evidence="2">The sequence shown here is derived from an EMBL/GenBank/DDBJ whole genome shotgun (WGS) entry which is preliminary data.</text>
</comment>
<gene>
    <name evidence="2" type="ORF">MPEBLZ_02046</name>
</gene>
<organism evidence="2 3">
    <name type="scientific">Candidatus Methanoperedens nitratireducens</name>
    <dbReference type="NCBI Taxonomy" id="1392998"/>
    <lineage>
        <taxon>Archaea</taxon>
        <taxon>Methanobacteriati</taxon>
        <taxon>Methanobacteriota</taxon>
        <taxon>Stenosarchaea group</taxon>
        <taxon>Methanomicrobia</taxon>
        <taxon>Methanosarcinales</taxon>
        <taxon>ANME-2 cluster</taxon>
        <taxon>Candidatus Methanoperedentaceae</taxon>
        <taxon>Candidatus Methanoperedens</taxon>
    </lineage>
</organism>
<name>A0A0P7ZHZ1_9EURY</name>
<accession>A0A0P7ZHZ1</accession>
<dbReference type="EMBL" id="LKCM01000152">
    <property type="protein sequence ID" value="KPQ43380.1"/>
    <property type="molecule type" value="Genomic_DNA"/>
</dbReference>
<evidence type="ECO:0000313" key="3">
    <source>
        <dbReference type="Proteomes" id="UP000050360"/>
    </source>
</evidence>